<dbReference type="GO" id="GO:0008168">
    <property type="term" value="F:methyltransferase activity"/>
    <property type="evidence" value="ECO:0007669"/>
    <property type="project" value="UniProtKB-KW"/>
</dbReference>
<dbReference type="InterPro" id="IPR036397">
    <property type="entry name" value="RNaseH_sf"/>
</dbReference>
<proteinExistence type="predicted"/>
<dbReference type="GO" id="GO:0032259">
    <property type="term" value="P:methylation"/>
    <property type="evidence" value="ECO:0007669"/>
    <property type="project" value="UniProtKB-KW"/>
</dbReference>
<dbReference type="InterPro" id="IPR001888">
    <property type="entry name" value="Transposase_1"/>
</dbReference>
<dbReference type="Gene3D" id="3.30.420.10">
    <property type="entry name" value="Ribonuclease H-like superfamily/Ribonuclease H"/>
    <property type="match status" value="1"/>
</dbReference>
<organism evidence="1">
    <name type="scientific">Lepeophtheirus salmonis</name>
    <name type="common">Salmon louse</name>
    <name type="synonym">Caligus salmonis</name>
    <dbReference type="NCBI Taxonomy" id="72036"/>
    <lineage>
        <taxon>Eukaryota</taxon>
        <taxon>Metazoa</taxon>
        <taxon>Ecdysozoa</taxon>
        <taxon>Arthropoda</taxon>
        <taxon>Crustacea</taxon>
        <taxon>Multicrustacea</taxon>
        <taxon>Hexanauplia</taxon>
        <taxon>Copepoda</taxon>
        <taxon>Siphonostomatoida</taxon>
        <taxon>Caligidae</taxon>
        <taxon>Lepeophtheirus</taxon>
    </lineage>
</organism>
<dbReference type="EMBL" id="HACA01011247">
    <property type="protein sequence ID" value="CDW28608.1"/>
    <property type="molecule type" value="Transcribed_RNA"/>
</dbReference>
<name>A0A0K2TRE8_LEPSM</name>
<protein>
    <submittedName>
        <fullName evidence="1">Histonelysine Nmethyltransferase SETMARlike [Hydra vulgaris]</fullName>
    </submittedName>
</protein>
<sequence length="198" mass="22553">MVLSDRKMKVCEIVEILKISNGSGFTILHEQLCMKKVPRFAHLTKKYNVSGTLSAVWSCFATLKRNYCVGMSQWTKQGSIILLLSTIVGLLNGSKLVRVNLSDLKRRSWLVSLFGVSCGIIFLDYLPKGKTINSKYYIALSNRLRREIVAKLPHMARKKVIFHQDNAPSHNSMRAMPNLHELRFELLPHPSFIRNLAP</sequence>
<accession>A0A0K2TRE8</accession>
<keyword evidence="1" id="KW-0808">Transferase</keyword>
<dbReference type="AlphaFoldDB" id="A0A0K2TRE8"/>
<dbReference type="Pfam" id="PF01359">
    <property type="entry name" value="Transposase_1"/>
    <property type="match status" value="1"/>
</dbReference>
<reference evidence="1" key="1">
    <citation type="submission" date="2014-05" db="EMBL/GenBank/DDBJ databases">
        <authorList>
            <person name="Chronopoulou M."/>
        </authorList>
    </citation>
    <scope>NUCLEOTIDE SEQUENCE</scope>
    <source>
        <tissue evidence="1">Whole organism</tissue>
    </source>
</reference>
<dbReference type="GO" id="GO:0003676">
    <property type="term" value="F:nucleic acid binding"/>
    <property type="evidence" value="ECO:0007669"/>
    <property type="project" value="InterPro"/>
</dbReference>
<evidence type="ECO:0000313" key="1">
    <source>
        <dbReference type="EMBL" id="CDW28608.1"/>
    </source>
</evidence>
<dbReference type="PANTHER" id="PTHR46060">
    <property type="entry name" value="MARINER MOS1 TRANSPOSASE-LIKE PROTEIN"/>
    <property type="match status" value="1"/>
</dbReference>
<keyword evidence="1" id="KW-0489">Methyltransferase</keyword>
<dbReference type="PANTHER" id="PTHR46060:SF1">
    <property type="entry name" value="MARINER MOS1 TRANSPOSASE-LIKE PROTEIN"/>
    <property type="match status" value="1"/>
</dbReference>
<dbReference type="InterPro" id="IPR052709">
    <property type="entry name" value="Transposase-MT_Hybrid"/>
</dbReference>